<dbReference type="SUPFAM" id="SSF46689">
    <property type="entry name" value="Homeodomain-like"/>
    <property type="match status" value="2"/>
</dbReference>
<sequence>MIDLNAAHYEKRKLISLVENRTIHSLNNAELNIFETHQQASQVLLKFSEPVLASMIKGKKVMHLENTHSFGFLPGESVILPSNELMCIDFPEATEQNPTQCLALAFSETKLKEAVEILNNRGTKQNGKEWSMTDYNYHFTNDIAINQILQRLIFIFTEKHPSKDIFADLLIQELIIRILQTESKSIYLKKALTDSNNDRISFVIKYIQDNITEDLSIEFLSEKAYMSESNFYRTFKHELGSSPNDFIIEERLKVAESLLRNPKISVKEAYMASGFNSFSYFCRIFKKKKNLSPTEFKEKSRFLNVEKRGIK</sequence>
<organism evidence="5 6">
    <name type="scientific">Emticicia aquatica</name>
    <dbReference type="NCBI Taxonomy" id="1681835"/>
    <lineage>
        <taxon>Bacteria</taxon>
        <taxon>Pseudomonadati</taxon>
        <taxon>Bacteroidota</taxon>
        <taxon>Cytophagia</taxon>
        <taxon>Cytophagales</taxon>
        <taxon>Leadbetterellaceae</taxon>
        <taxon>Emticicia</taxon>
    </lineage>
</organism>
<reference evidence="5" key="1">
    <citation type="submission" date="2021-12" db="EMBL/GenBank/DDBJ databases">
        <authorList>
            <person name="Rodrigo-Torres L."/>
            <person name="Arahal R. D."/>
            <person name="Lucena T."/>
        </authorList>
    </citation>
    <scope>NUCLEOTIDE SEQUENCE</scope>
    <source>
        <strain evidence="5">CECT 8858</strain>
    </source>
</reference>
<keyword evidence="2" id="KW-0238">DNA-binding</keyword>
<protein>
    <submittedName>
        <fullName evidence="5">HTH-type transcriptional activator RhaS</fullName>
    </submittedName>
</protein>
<dbReference type="Gene3D" id="1.10.10.60">
    <property type="entry name" value="Homeodomain-like"/>
    <property type="match status" value="2"/>
</dbReference>
<gene>
    <name evidence="5" type="primary">rhaS_6</name>
    <name evidence="5" type="ORF">EMA8858_02438</name>
</gene>
<dbReference type="PANTHER" id="PTHR43280">
    <property type="entry name" value="ARAC-FAMILY TRANSCRIPTIONAL REGULATOR"/>
    <property type="match status" value="1"/>
</dbReference>
<keyword evidence="3" id="KW-0804">Transcription</keyword>
<evidence type="ECO:0000256" key="2">
    <source>
        <dbReference type="ARBA" id="ARBA00023125"/>
    </source>
</evidence>
<dbReference type="InterPro" id="IPR018060">
    <property type="entry name" value="HTH_AraC"/>
</dbReference>
<comment type="caution">
    <text evidence="5">The sequence shown here is derived from an EMBL/GenBank/DDBJ whole genome shotgun (WGS) entry which is preliminary data.</text>
</comment>
<dbReference type="RefSeq" id="WP_238806869.1">
    <property type="nucleotide sequence ID" value="NZ_CAKLPY010000002.1"/>
</dbReference>
<dbReference type="SMART" id="SM00342">
    <property type="entry name" value="HTH_ARAC"/>
    <property type="match status" value="1"/>
</dbReference>
<evidence type="ECO:0000256" key="1">
    <source>
        <dbReference type="ARBA" id="ARBA00023015"/>
    </source>
</evidence>
<feature type="domain" description="HTH araC/xylS-type" evidence="4">
    <location>
        <begin position="201"/>
        <end position="299"/>
    </location>
</feature>
<evidence type="ECO:0000259" key="4">
    <source>
        <dbReference type="PROSITE" id="PS01124"/>
    </source>
</evidence>
<proteinExistence type="predicted"/>
<accession>A0ABN8EYU7</accession>
<evidence type="ECO:0000313" key="6">
    <source>
        <dbReference type="Proteomes" id="UP000837932"/>
    </source>
</evidence>
<dbReference type="InterPro" id="IPR009057">
    <property type="entry name" value="Homeodomain-like_sf"/>
</dbReference>
<dbReference type="PANTHER" id="PTHR43280:SF10">
    <property type="entry name" value="REGULATORY PROTEIN POCR"/>
    <property type="match status" value="1"/>
</dbReference>
<dbReference type="InterPro" id="IPR009594">
    <property type="entry name" value="Tscrpt_reg_HTH_AraC_N"/>
</dbReference>
<evidence type="ECO:0000256" key="3">
    <source>
        <dbReference type="ARBA" id="ARBA00023163"/>
    </source>
</evidence>
<keyword evidence="6" id="KW-1185">Reference proteome</keyword>
<dbReference type="PROSITE" id="PS01124">
    <property type="entry name" value="HTH_ARAC_FAMILY_2"/>
    <property type="match status" value="1"/>
</dbReference>
<dbReference type="Pfam" id="PF06719">
    <property type="entry name" value="AraC_N"/>
    <property type="match status" value="1"/>
</dbReference>
<name>A0ABN8EYU7_9BACT</name>
<dbReference type="EMBL" id="CAKLPY010000002">
    <property type="protein sequence ID" value="CAH0996307.1"/>
    <property type="molecule type" value="Genomic_DNA"/>
</dbReference>
<evidence type="ECO:0000313" key="5">
    <source>
        <dbReference type="EMBL" id="CAH0996307.1"/>
    </source>
</evidence>
<dbReference type="Proteomes" id="UP000837932">
    <property type="component" value="Unassembled WGS sequence"/>
</dbReference>
<dbReference type="Pfam" id="PF12833">
    <property type="entry name" value="HTH_18"/>
    <property type="match status" value="1"/>
</dbReference>
<keyword evidence="1" id="KW-0805">Transcription regulation</keyword>